<dbReference type="InterPro" id="IPR042099">
    <property type="entry name" value="ANL_N_sf"/>
</dbReference>
<dbReference type="InterPro" id="IPR009081">
    <property type="entry name" value="PP-bd_ACP"/>
</dbReference>
<comment type="caution">
    <text evidence="7">The sequence shown here is derived from an EMBL/GenBank/DDBJ whole genome shotgun (WGS) entry which is preliminary data.</text>
</comment>
<evidence type="ECO:0000259" key="6">
    <source>
        <dbReference type="PROSITE" id="PS50075"/>
    </source>
</evidence>
<dbReference type="PANTHER" id="PTHR45527">
    <property type="entry name" value="NONRIBOSOMAL PEPTIDE SYNTHETASE"/>
    <property type="match status" value="1"/>
</dbReference>
<dbReference type="CDD" id="cd05918">
    <property type="entry name" value="A_NRPS_SidN3_like"/>
    <property type="match status" value="2"/>
</dbReference>
<organism evidence="7 8">
    <name type="scientific">Bombardia bombarda</name>
    <dbReference type="NCBI Taxonomy" id="252184"/>
    <lineage>
        <taxon>Eukaryota</taxon>
        <taxon>Fungi</taxon>
        <taxon>Dikarya</taxon>
        <taxon>Ascomycota</taxon>
        <taxon>Pezizomycotina</taxon>
        <taxon>Sordariomycetes</taxon>
        <taxon>Sordariomycetidae</taxon>
        <taxon>Sordariales</taxon>
        <taxon>Lasiosphaeriaceae</taxon>
        <taxon>Bombardia</taxon>
    </lineage>
</organism>
<dbReference type="SUPFAM" id="SSF47336">
    <property type="entry name" value="ACP-like"/>
    <property type="match status" value="6"/>
</dbReference>
<dbReference type="GO" id="GO:0005737">
    <property type="term" value="C:cytoplasm"/>
    <property type="evidence" value="ECO:0007669"/>
    <property type="project" value="TreeGrafter"/>
</dbReference>
<dbReference type="GO" id="GO:0016874">
    <property type="term" value="F:ligase activity"/>
    <property type="evidence" value="ECO:0007669"/>
    <property type="project" value="UniProtKB-KW"/>
</dbReference>
<accession>A0AA39X8Q0</accession>
<dbReference type="Proteomes" id="UP001174934">
    <property type="component" value="Unassembled WGS sequence"/>
</dbReference>
<dbReference type="SUPFAM" id="SSF52777">
    <property type="entry name" value="CoA-dependent acyltransferases"/>
    <property type="match status" value="12"/>
</dbReference>
<comment type="pathway">
    <text evidence="1">Siderophore biosynthesis.</text>
</comment>
<keyword evidence="4" id="KW-0436">Ligase</keyword>
<dbReference type="InterPro" id="IPR045851">
    <property type="entry name" value="AMP-bd_C_sf"/>
</dbReference>
<dbReference type="InterPro" id="IPR036736">
    <property type="entry name" value="ACP-like_sf"/>
</dbReference>
<dbReference type="InterPro" id="IPR001242">
    <property type="entry name" value="Condensation_dom"/>
</dbReference>
<dbReference type="Gene3D" id="3.30.559.10">
    <property type="entry name" value="Chloramphenicol acetyltransferase-like domain"/>
    <property type="match status" value="6"/>
</dbReference>
<feature type="domain" description="Carrier" evidence="6">
    <location>
        <begin position="1288"/>
        <end position="1365"/>
    </location>
</feature>
<dbReference type="GO" id="GO:0043041">
    <property type="term" value="P:amino acid activation for nonribosomal peptide biosynthetic process"/>
    <property type="evidence" value="ECO:0007669"/>
    <property type="project" value="TreeGrafter"/>
</dbReference>
<evidence type="ECO:0000256" key="1">
    <source>
        <dbReference type="ARBA" id="ARBA00004924"/>
    </source>
</evidence>
<protein>
    <submittedName>
        <fullName evidence="7">Non-ribosomal peptide synthetase</fullName>
    </submittedName>
</protein>
<gene>
    <name evidence="7" type="ORF">B0T17DRAFT_184468</name>
</gene>
<dbReference type="SMART" id="SM01294">
    <property type="entry name" value="PKS_PP_betabranch"/>
    <property type="match status" value="1"/>
</dbReference>
<dbReference type="EMBL" id="JAULSR010000002">
    <property type="protein sequence ID" value="KAK0629387.1"/>
    <property type="molecule type" value="Genomic_DNA"/>
</dbReference>
<dbReference type="PROSITE" id="PS50075">
    <property type="entry name" value="CARRIER"/>
    <property type="match status" value="6"/>
</dbReference>
<evidence type="ECO:0000256" key="3">
    <source>
        <dbReference type="ARBA" id="ARBA00022553"/>
    </source>
</evidence>
<dbReference type="FunFam" id="3.30.300.30:FF:000033">
    <property type="entry name" value="Nonribosomal siderophore peptide synthase SidC"/>
    <property type="match status" value="1"/>
</dbReference>
<dbReference type="NCBIfam" id="NF003417">
    <property type="entry name" value="PRK04813.1"/>
    <property type="match status" value="3"/>
</dbReference>
<feature type="domain" description="Carrier" evidence="6">
    <location>
        <begin position="1946"/>
        <end position="2022"/>
    </location>
</feature>
<dbReference type="Gene3D" id="1.10.1200.10">
    <property type="entry name" value="ACP-like"/>
    <property type="match status" value="6"/>
</dbReference>
<evidence type="ECO:0000256" key="2">
    <source>
        <dbReference type="ARBA" id="ARBA00022450"/>
    </source>
</evidence>
<evidence type="ECO:0000313" key="7">
    <source>
        <dbReference type="EMBL" id="KAK0629387.1"/>
    </source>
</evidence>
<dbReference type="NCBIfam" id="TIGR01733">
    <property type="entry name" value="AA-adenyl-dom"/>
    <property type="match status" value="2"/>
</dbReference>
<evidence type="ECO:0000256" key="4">
    <source>
        <dbReference type="ARBA" id="ARBA00022598"/>
    </source>
</evidence>
<comment type="similarity">
    <text evidence="5">Belongs to the NRP synthetase family.</text>
</comment>
<dbReference type="PANTHER" id="PTHR45527:SF1">
    <property type="entry name" value="FATTY ACID SYNTHASE"/>
    <property type="match status" value="1"/>
</dbReference>
<dbReference type="Pfam" id="PF00668">
    <property type="entry name" value="Condensation"/>
    <property type="match status" value="7"/>
</dbReference>
<dbReference type="InterPro" id="IPR010071">
    <property type="entry name" value="AA_adenyl_dom"/>
</dbReference>
<dbReference type="Gene3D" id="3.30.559.30">
    <property type="entry name" value="Nonribosomal peptide synthetase, condensation domain"/>
    <property type="match status" value="6"/>
</dbReference>
<dbReference type="Gene3D" id="3.40.50.12780">
    <property type="entry name" value="N-terminal domain of ligase-like"/>
    <property type="match status" value="3"/>
</dbReference>
<proteinExistence type="inferred from homology"/>
<dbReference type="GO" id="GO:0031177">
    <property type="term" value="F:phosphopantetheine binding"/>
    <property type="evidence" value="ECO:0007669"/>
    <property type="project" value="InterPro"/>
</dbReference>
<dbReference type="FunFam" id="3.40.50.12780:FF:000024">
    <property type="entry name" value="Nonribosomal siderophore peptide synthase SidC"/>
    <property type="match status" value="2"/>
</dbReference>
<name>A0AA39X8Q0_9PEZI</name>
<evidence type="ECO:0000256" key="5">
    <source>
        <dbReference type="ARBA" id="ARBA00029454"/>
    </source>
</evidence>
<dbReference type="FunFam" id="3.30.300.30:FF:000015">
    <property type="entry name" value="Nonribosomal peptide synthase SidD"/>
    <property type="match status" value="1"/>
</dbReference>
<sequence length="4745" mass="522252">MYGPTEAAIHCTLQPAFACNSMTGNIGMPLHTVSAFILQIPDEKLVHPNFNVLPQGEVGELAVGGYQLADGYLNRPEQTAKAFIDTPYGRLYRTGDKARMHADGVLECLGRIGEGQVKLRGQRIELGEIEHAALRTPGCHGAFAAVINNILVLFCAVDDTGLDMAATIQDSCKAWLPGYMVPGDIVVLREFPCVASGKIDRRGLKAEYASSREDGKLSASISKDELEQQLCSIVGEVLGVDIRSEQNLSRAGLDSLASIKLASRLREAGLAVSAIDILGSKTISALHTRIGGNGAASISEALANGASVEEIDHLEVVELHAGLRDRLEDIDAVFSCTPLQSSMLAETMADPRAYCNWVELAFPVHHAASSIRSWFAAIAQMNESLRTGFLYTEGRFLQVVFKKLGDSQVLVTDSATREFELHREEDFLLPFRVQIREGSDHVAVVVQLHHAVYDGWSMDMILSDLEKMARGDGPKPRPQYRQAAAYYQSASFLESCNAAKEFWAENLVSFQPPPLPNLRPDVVNSSTILSISIPLDASPGTVKAALKDIGCTSQALFQASLAWLWSSLVGSEDVVIGSVTSGRTVPIPRVEDIIGPCIAAVPLRTNLSQVRTIKDLLVSVHVASRALLPHIILPLSEIKQAAGLRPGQLMYDVLFVYQESLQSQDDVVRTITETAHQDFLETKLLVEIEPKEGSFVCRLTYYSDVFPQTQIELLGQQIQAVVSHMLGNLDSELTSIQQAFPRNLLSIYNQHPKSFLGVPDLAYAVEAMAAKFPTRASLCFADSISDDNVVLTTTSFEELNKTANRIARYLQERGAHEGGVVAIVMEKSTLLYAGILAILKVGCAYLPLLPTTPIARVDTIFRHAEVKICLVDTTTEAVFGRQLPCEMVDLQLLKLQNYSDSNLGVSPNPSRPSYVIYTSGSTGIPKGVCVTQLNIMSNLDVLSRIYQVKEDSRLLQSCSQAFDVSVSEIFFAWTQGICLCSATNDTLFEDLERSIRKLNVTHLSMTPTVASLVDPTRVPGIEFLVTSGEAMTESVARKWNNQLYQGYGPSETTNICSVKKMGPDQIIQHLGWSFENTSTFVLFRDSTDVVPLGCFGELCFGGDQVAQGYLNMPELTASKFINHPAYGRLYRSGDVGRMLPDGSMVIIGRMDDQIKLRGQRIELDEINSTIRQSNEVVDCATLFLRPDGPSSGEGQICAFVVPKIGESSHFQSLEIGDGLKQEIQTLFRLMASKVPAYMVPSYIIPISVLPTTASGKLDRRRLGETVKQLEQDYLALASPSVESHQGYGDCSDLEWEIVEIVSNVFNVGRGTVRTWTPLTTLGLDSISAIGLSKMLQVKFGKRLPISKILQNASVARLAQALDDIPSSTATLVVEQVDMNQFFPREMIDAITKRFIQHDREVERILPCTPLQEAMLAASDSKGKYLNKMLFKINGDLGRMKEAWMKMCERHGILRTSFVSTEDAERPIVQVVLKPQKADSKRWQEGWLSFEAAAAVSGEAVQSVDGMLATKDASIASQALSSNSTSLAASVVDIESRFTSTEYTNSTEDNISQHASRTNSVDDVASNYTSLGSTGDCMTNDACQIIDIEECISQHASTLANAIDAMEPVVSFATITQGNATYLSFICHHALYDGVAIERLLFEVEQVLSGGTLPPAPIHDLFLKETSLPAPSRDAFWLEHLAGHEQKLVTTHFKFENSSPLSSIISRNIDLPLSHIHDKTKHLGVSLLSFTQSAWAVTLSCLLRTSDVCFGNVVSGRSVLVDHIDELVAPCFNTIPTRMDMRDLTTNMDLMKKFQELNPRLLQHQFTPLRRIRTLVSKQSKNDGRLLFDTLLLLQRPPRELDGAIWGLERDEGEMDVPIVCEVIPNTQSDLLVVNLHLEPQRFSQEMAKTILDLFFHALRSCLQYPASHFDLFDVLPEYLIAELTKLPFDNTSQLINETSHANEVNGDWTTTESLISATLSKLSSSNPQHVRRQTTIYQLGLDSISAVQIASMLRKQGFQVSASDVIDHPTCAALARHLDAHVASSDPVDAPYDTANFRANVQDQLEHYGISSALIQDIMPCTPLQAGMMTQFIQSGGHDYFNYLDFQIHDSVDMNILANAWRVLYETQPILRTRFVAVDHDNCAYATVQVYADANPTPLAKYTKEASQNFLIDKWRLDVARNAIVTTTTTTTTAKTQGALWSVAIVETDRGIMMHLAIHHCLYDAHSLQLLLGYLVKATRGKVIPPPPATSMVVADILGQISRSTTKPEEFWTKQASSAVINGFPVMTPLRETPRKILVRSIMSSLPLRTLEEAVSMSGYPLQVVLQSAWARVLSSYLGEPSVVFGVVLSGRNTEVTQAAVFPCITTLPVVSTNTSSNRDLLKHMLRYNTELYKQQHQPLARIQQWMGYPNSRLFDTLLVYQKLDIDISETRPWTVINDQATVDYPVSIEIEPQGGDELKYQITFFGDVLPSEQADLLLEQFDAMVRTLALEPEGNEENLFGLCPELFSVLPAEKPELQPPSIISGLPIEDNESESSVGFLHQFVESQALKTPDKTALYFADGFDGTVPVGREWTYEQLDQNGNRVAQMLVSHTHVGDIVAIYFEKCPEAFFSILGVLKAGCSFVALDPGAPSARNEFILSDSGAALLLTSEDKAQDLSFRAPVLVLTINESLLASQSSAPPATSRPLEQSDVCYCLYTSGTTGTPKGCEITHDNAVQCMLAFQNIFEGHWAADSRWLQFASLHFDVSVLEQYWSWSVGITLVAAPRDLILEDLAGTISRLEITHIDLTPSLARLIHPDDVPSLCKGVFITGGESLKQEILDVWGSKAVIYNFYGPTEATIGVTVYPRVPQNGRASNIGKQFINVGSYVLKPGTDEPVLRGAVGELCVSGKLVGKGYLKRDELTAERFPILPQFGERVYRTGDLVRLLHDGCFDFLGRADDQVKLRGQRLEIGEINHAIKIGVKDIKDVATIVVRSEKQHKDFLVSFIVTEKRKDATRQELKIIEGHDSTVLCQQVRVACRSKLPGYMVPTYVFRLPFIPLSPNNKAEIKHLRKLFTLVSQDQLVSSHSPDEASGNEPTEMEKKIIDVLGTIQFIDAGTSASSNIFELGIDSISVLRFSQALKREGIHQSNPAVIMRHPVVSDLAQALESQRTSTSAASAWAARQTIQACGHRHRSYVCRELGVLADQIEYIAPCSPLQQGMISRSAVESAYFNTFRFKLANDADTKLLKQAWQRVVDAFAVLRTVFVGTTDGFVQVSMKKLELPWMEVKTGRQLEPEAQTLEDLLQEKRSAWIAKNEENLKQPLEIIMVVEDKGSSVEHLLVLQIFHGLYDANSFDLITTRVAEEYQGLVGAHSGEGLTPQDSFLVDQHPSTSSGPTFLDALCHGPLQAFSVSKPFWVDHLSTATFEPIAISHAETQHNVSSCEGVVNFKALETVRTTLGVTHQAIIQAAWVWVLAKEFSVDPTIGMITSGRAIELDGAEKVVGPLFNTLPFHANIRLTKGKAGLNWAALVRKCHEFNTAVLGFQHTPLREIQKWCSSGKQLFDILFSFQRQDEVRTSQHKLWAEMQSVTNADYPLALEATLASDNRLTLLLVGKGELLANTTLQSLMDGLQTAFVAMEDYHDGSLQSLDMDHIGTGILEQLVTEVNLTTCEGERNQPLAQTSFTWTEKATMIRNEISVLAEVSIESVTELSVLFELGLDSIDMIKLSARLKGHGIKIKPSQLMKAQTIPAILAIHYQCEESNGHETTTGASKNEGISAQLMNHIADLGVDVGGVEAVFPATPLQDSMVAEMLDSDFQLYFNHDVLEISQEADLGRLEEAWKTVIAGLPILRTQFLAIDSVEFDFAYCQIVERTPVICVKHVELGAMDDLHSIMDTATDRARRGGGHSDLLQLTFVNIRGQRFLVLSIAHALYDGQSLGLIHQDVRAAYAGRYTPRQFYEAYLEQIMASTSQDGSEFWSEFLDGASATIFPENKPARSGEMAGTVFRAEGISSLAASDVRTFCKSHAITLQALGQACWAALLATRTKSLDVTFGVVLSGRDSDYAEALAFPTMNSVAVRSVLHGTVSSWLRYMQDNITNIASFQHFPLRKAQTLVRGSGSNANGALFNTLFIQQRVLGTSGEEDRDALVKSISGASAVEYPVCVEMEVSERNLVWRTACDAKCVSREETTVLLHQLDVVLGHFLSSPETDVLSFSGQNISICGLPSFSPASADTTADVAVDGVTDATSTIWSPDEDTIRSVLAKVSGVPLTSILKSHNIFHLGLDSISAIKASSLLRKSGLTIGFRDLLKAKSISDMAAISQSLGAAEHSEQLGDGLKNRDIEITEISVDLIPDESTRRDIAHLMEEAGIDEAVVEEVLPATPMQVHMLSVWQNTNGEVFQPEFRYTLTGNIAMAAIRVAWNKLVAETAILRTIFVSMGAEGVPIWQIVVNPNALRQELATAQLWTSGPAETLSQPFNSLKVRHLGGGGKWSLNLKIHHALYDAVSLPSLMRRFVTLCSISSSTRPDAYGALHIEELYTSERLLSTTIRDQGSDKESARQQFWTEYLAGVTSTPLSLAATDDSQQQQQGDEPDVRVSHLERPAVPDIRFARSVSVQIGVSIQSLFFAAYAKFLASTGAKETVQSVVFGVYLANRGLDIGGGLSLPYPTLRLLPLRVDVGDGKEILEIALNIQLDLHKISTPGLVDVGLWEIKQWTGVVVDSFVNFLSVPLLDDEEIWAEDEDGNEITLEETMGEVEHNVQHIEHVYSKELARNPVRDAYPVCCR</sequence>
<dbReference type="SMART" id="SM00823">
    <property type="entry name" value="PKS_PP"/>
    <property type="match status" value="4"/>
</dbReference>
<dbReference type="PROSITE" id="PS00455">
    <property type="entry name" value="AMP_BINDING"/>
    <property type="match status" value="1"/>
</dbReference>
<dbReference type="Pfam" id="PF00550">
    <property type="entry name" value="PP-binding"/>
    <property type="match status" value="6"/>
</dbReference>
<reference evidence="7" key="1">
    <citation type="submission" date="2023-06" db="EMBL/GenBank/DDBJ databases">
        <title>Genome-scale phylogeny and comparative genomics of the fungal order Sordariales.</title>
        <authorList>
            <consortium name="Lawrence Berkeley National Laboratory"/>
            <person name="Hensen N."/>
            <person name="Bonometti L."/>
            <person name="Westerberg I."/>
            <person name="Brannstrom I.O."/>
            <person name="Guillou S."/>
            <person name="Cros-Aarteil S."/>
            <person name="Calhoun S."/>
            <person name="Haridas S."/>
            <person name="Kuo A."/>
            <person name="Mondo S."/>
            <person name="Pangilinan J."/>
            <person name="Riley R."/>
            <person name="LaButti K."/>
            <person name="Andreopoulos B."/>
            <person name="Lipzen A."/>
            <person name="Chen C."/>
            <person name="Yanf M."/>
            <person name="Daum C."/>
            <person name="Ng V."/>
            <person name="Clum A."/>
            <person name="Steindorff A."/>
            <person name="Ohm R."/>
            <person name="Martin F."/>
            <person name="Silar P."/>
            <person name="Natvig D."/>
            <person name="Lalanne C."/>
            <person name="Gautier V."/>
            <person name="Ament-velasquez S.L."/>
            <person name="Kruys A."/>
            <person name="Hutchinson M.I."/>
            <person name="Powell A.J."/>
            <person name="Barry K."/>
            <person name="Miller A.N."/>
            <person name="Grigoriev I.V."/>
            <person name="Debuchy R."/>
            <person name="Gladieux P."/>
            <person name="Thoren M.H."/>
            <person name="Johannesson H."/>
        </authorList>
    </citation>
    <scope>NUCLEOTIDE SEQUENCE</scope>
    <source>
        <strain evidence="7">SMH3391-2</strain>
    </source>
</reference>
<evidence type="ECO:0000313" key="8">
    <source>
        <dbReference type="Proteomes" id="UP001174934"/>
    </source>
</evidence>
<feature type="domain" description="Carrier" evidence="6">
    <location>
        <begin position="4213"/>
        <end position="4286"/>
    </location>
</feature>
<feature type="domain" description="Carrier" evidence="6">
    <location>
        <begin position="3645"/>
        <end position="3721"/>
    </location>
</feature>
<dbReference type="GO" id="GO:0010106">
    <property type="term" value="P:cellular response to iron ion starvation"/>
    <property type="evidence" value="ECO:0007669"/>
    <property type="project" value="UniProtKB-ARBA"/>
</dbReference>
<dbReference type="Pfam" id="PF00501">
    <property type="entry name" value="AMP-binding"/>
    <property type="match status" value="2"/>
</dbReference>
<dbReference type="InterPro" id="IPR023213">
    <property type="entry name" value="CAT-like_dom_sf"/>
</dbReference>
<feature type="domain" description="Carrier" evidence="6">
    <location>
        <begin position="3056"/>
        <end position="3132"/>
    </location>
</feature>
<dbReference type="SUPFAM" id="SSF56801">
    <property type="entry name" value="Acetyl-CoA synthetase-like"/>
    <property type="match status" value="3"/>
</dbReference>
<dbReference type="InterPro" id="IPR020806">
    <property type="entry name" value="PKS_PP-bd"/>
</dbReference>
<keyword evidence="3" id="KW-0597">Phosphoprotein</keyword>
<dbReference type="GO" id="GO:0031169">
    <property type="term" value="P:ferrichrome biosynthetic process"/>
    <property type="evidence" value="ECO:0007669"/>
    <property type="project" value="UniProtKB-ARBA"/>
</dbReference>
<keyword evidence="8" id="KW-1185">Reference proteome</keyword>
<dbReference type="Gene3D" id="3.30.300.30">
    <property type="match status" value="3"/>
</dbReference>
<dbReference type="InterPro" id="IPR020845">
    <property type="entry name" value="AMP-binding_CS"/>
</dbReference>
<keyword evidence="2" id="KW-0596">Phosphopantetheine</keyword>
<dbReference type="PROSITE" id="PS00012">
    <property type="entry name" value="PHOSPHOPANTETHEINE"/>
    <property type="match status" value="5"/>
</dbReference>
<dbReference type="InterPro" id="IPR000873">
    <property type="entry name" value="AMP-dep_synth/lig_dom"/>
</dbReference>
<feature type="domain" description="Carrier" evidence="6">
    <location>
        <begin position="221"/>
        <end position="294"/>
    </location>
</feature>
<dbReference type="InterPro" id="IPR006162">
    <property type="entry name" value="Ppantetheine_attach_site"/>
</dbReference>